<accession>A0AAE0Y4K9</accession>
<organism evidence="2 3">
    <name type="scientific">Elysia crispata</name>
    <name type="common">lettuce slug</name>
    <dbReference type="NCBI Taxonomy" id="231223"/>
    <lineage>
        <taxon>Eukaryota</taxon>
        <taxon>Metazoa</taxon>
        <taxon>Spiralia</taxon>
        <taxon>Lophotrochozoa</taxon>
        <taxon>Mollusca</taxon>
        <taxon>Gastropoda</taxon>
        <taxon>Heterobranchia</taxon>
        <taxon>Euthyneura</taxon>
        <taxon>Panpulmonata</taxon>
        <taxon>Sacoglossa</taxon>
        <taxon>Placobranchoidea</taxon>
        <taxon>Plakobranchidae</taxon>
        <taxon>Elysia</taxon>
    </lineage>
</organism>
<reference evidence="2" key="1">
    <citation type="journal article" date="2023" name="G3 (Bethesda)">
        <title>A reference genome for the long-term kleptoplast-retaining sea slug Elysia crispata morphotype clarki.</title>
        <authorList>
            <person name="Eastman K.E."/>
            <person name="Pendleton A.L."/>
            <person name="Shaikh M.A."/>
            <person name="Suttiyut T."/>
            <person name="Ogas R."/>
            <person name="Tomko P."/>
            <person name="Gavelis G."/>
            <person name="Widhalm J.R."/>
            <person name="Wisecaver J.H."/>
        </authorList>
    </citation>
    <scope>NUCLEOTIDE SEQUENCE</scope>
    <source>
        <strain evidence="2">ECLA1</strain>
    </source>
</reference>
<sequence length="73" mass="8130">MTIGSVSFCHLATSLSLMVFEQACSGLLRIRLVQGRVSPEIQLLTQTTRLALSYPGPLPRACNVYFQMLEAWN</sequence>
<dbReference type="AlphaFoldDB" id="A0AAE0Y4K9"/>
<evidence type="ECO:0000313" key="2">
    <source>
        <dbReference type="EMBL" id="KAK3732325.1"/>
    </source>
</evidence>
<protein>
    <recommendedName>
        <fullName evidence="4">Secreted protein</fullName>
    </recommendedName>
</protein>
<feature type="chain" id="PRO_5041916578" description="Secreted protein" evidence="1">
    <location>
        <begin position="17"/>
        <end position="73"/>
    </location>
</feature>
<gene>
    <name evidence="2" type="ORF">RRG08_055908</name>
</gene>
<dbReference type="EMBL" id="JAWDGP010006973">
    <property type="protein sequence ID" value="KAK3732325.1"/>
    <property type="molecule type" value="Genomic_DNA"/>
</dbReference>
<evidence type="ECO:0008006" key="4">
    <source>
        <dbReference type="Google" id="ProtNLM"/>
    </source>
</evidence>
<feature type="signal peptide" evidence="1">
    <location>
        <begin position="1"/>
        <end position="16"/>
    </location>
</feature>
<proteinExistence type="predicted"/>
<keyword evidence="1" id="KW-0732">Signal</keyword>
<dbReference type="Proteomes" id="UP001283361">
    <property type="component" value="Unassembled WGS sequence"/>
</dbReference>
<evidence type="ECO:0000256" key="1">
    <source>
        <dbReference type="SAM" id="SignalP"/>
    </source>
</evidence>
<keyword evidence="3" id="KW-1185">Reference proteome</keyword>
<name>A0AAE0Y4K9_9GAST</name>
<comment type="caution">
    <text evidence="2">The sequence shown here is derived from an EMBL/GenBank/DDBJ whole genome shotgun (WGS) entry which is preliminary data.</text>
</comment>
<evidence type="ECO:0000313" key="3">
    <source>
        <dbReference type="Proteomes" id="UP001283361"/>
    </source>
</evidence>